<feature type="compositionally biased region" description="Basic and acidic residues" evidence="1">
    <location>
        <begin position="206"/>
        <end position="229"/>
    </location>
</feature>
<protein>
    <recommendedName>
        <fullName evidence="4">CARDB domain-containing protein</fullName>
    </recommendedName>
</protein>
<evidence type="ECO:0000313" key="2">
    <source>
        <dbReference type="EMBL" id="MFD1572174.1"/>
    </source>
</evidence>
<dbReference type="EMBL" id="JBHUDB010000024">
    <property type="protein sequence ID" value="MFD1572174.1"/>
    <property type="molecule type" value="Genomic_DNA"/>
</dbReference>
<reference evidence="2 3" key="1">
    <citation type="journal article" date="2019" name="Int. J. Syst. Evol. Microbiol.">
        <title>The Global Catalogue of Microorganisms (GCM) 10K type strain sequencing project: providing services to taxonomists for standard genome sequencing and annotation.</title>
        <authorList>
            <consortium name="The Broad Institute Genomics Platform"/>
            <consortium name="The Broad Institute Genome Sequencing Center for Infectious Disease"/>
            <person name="Wu L."/>
            <person name="Ma J."/>
        </authorList>
    </citation>
    <scope>NUCLEOTIDE SEQUENCE [LARGE SCALE GENOMIC DNA]</scope>
    <source>
        <strain evidence="2 3">CGMCC 1.12689</strain>
    </source>
</reference>
<evidence type="ECO:0000256" key="1">
    <source>
        <dbReference type="SAM" id="MobiDB-lite"/>
    </source>
</evidence>
<sequence length="325" mass="36494">MVRSVVLQLGEVWSYILTNPGSTAQIALSAALVVVTVAYTYFTKQQTDEMADTREVSNQPVVRGGITNMFPTSLVVEITNTGNAAAHDLHATLDFDDTDDVPQEFRTSILQPGESYELGFPLDDDKPFTINMDGIESKLEERDSEGILHVDTEFESPFGTEYEEHDEIEYFDVVENMSQIIRDSNEDKIVSAVEGIEDELGAANTHLEEIGKTDEQKERERQKRKEQRERAKHHQNVLETVQEASRMEFGELVEEIGEPPEDVAESVRFLHSFVSVPDDAELPSDEEEVVEWTGRGSESDSVDPDEESESDAEIETETEVEGGRE</sequence>
<proteinExistence type="predicted"/>
<organism evidence="2 3">
    <name type="scientific">Halorubrum laminariae</name>
    <dbReference type="NCBI Taxonomy" id="1433523"/>
    <lineage>
        <taxon>Archaea</taxon>
        <taxon>Methanobacteriati</taxon>
        <taxon>Methanobacteriota</taxon>
        <taxon>Stenosarchaea group</taxon>
        <taxon>Halobacteria</taxon>
        <taxon>Halobacteriales</taxon>
        <taxon>Haloferacaceae</taxon>
        <taxon>Halorubrum</taxon>
    </lineage>
</organism>
<feature type="region of interest" description="Disordered" evidence="1">
    <location>
        <begin position="275"/>
        <end position="325"/>
    </location>
</feature>
<keyword evidence="3" id="KW-1185">Reference proteome</keyword>
<comment type="caution">
    <text evidence="2">The sequence shown here is derived from an EMBL/GenBank/DDBJ whole genome shotgun (WGS) entry which is preliminary data.</text>
</comment>
<accession>A0ABD6C426</accession>
<evidence type="ECO:0008006" key="4">
    <source>
        <dbReference type="Google" id="ProtNLM"/>
    </source>
</evidence>
<feature type="region of interest" description="Disordered" evidence="1">
    <location>
        <begin position="202"/>
        <end position="243"/>
    </location>
</feature>
<dbReference type="AlphaFoldDB" id="A0ABD6C426"/>
<name>A0ABD6C426_9EURY</name>
<dbReference type="RefSeq" id="WP_256418752.1">
    <property type="nucleotide sequence ID" value="NZ_JANHDL010000008.1"/>
</dbReference>
<feature type="compositionally biased region" description="Acidic residues" evidence="1">
    <location>
        <begin position="300"/>
        <end position="325"/>
    </location>
</feature>
<dbReference type="Proteomes" id="UP001597185">
    <property type="component" value="Unassembled WGS sequence"/>
</dbReference>
<gene>
    <name evidence="2" type="ORF">ACFR9T_16590</name>
</gene>
<feature type="compositionally biased region" description="Acidic residues" evidence="1">
    <location>
        <begin position="278"/>
        <end position="290"/>
    </location>
</feature>
<evidence type="ECO:0000313" key="3">
    <source>
        <dbReference type="Proteomes" id="UP001597185"/>
    </source>
</evidence>